<organism evidence="1 2">
    <name type="scientific">Trichonephila clavipes</name>
    <name type="common">Golden silk orbweaver</name>
    <name type="synonym">Nephila clavipes</name>
    <dbReference type="NCBI Taxonomy" id="2585209"/>
    <lineage>
        <taxon>Eukaryota</taxon>
        <taxon>Metazoa</taxon>
        <taxon>Ecdysozoa</taxon>
        <taxon>Arthropoda</taxon>
        <taxon>Chelicerata</taxon>
        <taxon>Arachnida</taxon>
        <taxon>Araneae</taxon>
        <taxon>Araneomorphae</taxon>
        <taxon>Entelegynae</taxon>
        <taxon>Araneoidea</taxon>
        <taxon>Nephilidae</taxon>
        <taxon>Trichonephila</taxon>
    </lineage>
</organism>
<reference evidence="1" key="1">
    <citation type="submission" date="2020-08" db="EMBL/GenBank/DDBJ databases">
        <title>Multicomponent nature underlies the extraordinary mechanical properties of spider dragline silk.</title>
        <authorList>
            <person name="Kono N."/>
            <person name="Nakamura H."/>
            <person name="Mori M."/>
            <person name="Yoshida Y."/>
            <person name="Ohtoshi R."/>
            <person name="Malay A.D."/>
            <person name="Moran D.A.P."/>
            <person name="Tomita M."/>
            <person name="Numata K."/>
            <person name="Arakawa K."/>
        </authorList>
    </citation>
    <scope>NUCLEOTIDE SEQUENCE</scope>
</reference>
<dbReference type="AlphaFoldDB" id="A0A8X6W4C1"/>
<comment type="caution">
    <text evidence="1">The sequence shown here is derived from an EMBL/GenBank/DDBJ whole genome shotgun (WGS) entry which is preliminary data.</text>
</comment>
<keyword evidence="2" id="KW-1185">Reference proteome</keyword>
<sequence length="67" mass="7586">MDSCRVSGCPPECLIAIHNPIDELPRHDPETVGNARLSEPKRDRLGRNMVIGSVMKVLHEKEMEFET</sequence>
<dbReference type="Proteomes" id="UP000887159">
    <property type="component" value="Unassembled WGS sequence"/>
</dbReference>
<accession>A0A8X6W4C1</accession>
<evidence type="ECO:0000313" key="1">
    <source>
        <dbReference type="EMBL" id="GFY27909.1"/>
    </source>
</evidence>
<gene>
    <name evidence="1" type="ORF">TNCV_4562631</name>
</gene>
<dbReference type="EMBL" id="BMAU01021382">
    <property type="protein sequence ID" value="GFY27909.1"/>
    <property type="molecule type" value="Genomic_DNA"/>
</dbReference>
<proteinExistence type="predicted"/>
<evidence type="ECO:0000313" key="2">
    <source>
        <dbReference type="Proteomes" id="UP000887159"/>
    </source>
</evidence>
<protein>
    <submittedName>
        <fullName evidence="1">Uncharacterized protein</fullName>
    </submittedName>
</protein>
<name>A0A8X6W4C1_TRICX</name>